<evidence type="ECO:0000313" key="2">
    <source>
        <dbReference type="EMBL" id="NEX64769.1"/>
    </source>
</evidence>
<dbReference type="EMBL" id="JAAIVB010000085">
    <property type="protein sequence ID" value="NEX64769.1"/>
    <property type="molecule type" value="Genomic_DNA"/>
</dbReference>
<comment type="caution">
    <text evidence="2">The sequence shown here is derived from an EMBL/GenBank/DDBJ whole genome shotgun (WGS) entry which is preliminary data.</text>
</comment>
<name>A0A6B3SZW1_9BURK</name>
<dbReference type="EMBL" id="JAAIVB010000084">
    <property type="protein sequence ID" value="NEX64613.1"/>
    <property type="molecule type" value="Genomic_DNA"/>
</dbReference>
<protein>
    <submittedName>
        <fullName evidence="2">Uncharacterized protein</fullName>
    </submittedName>
</protein>
<dbReference type="Proteomes" id="UP000482155">
    <property type="component" value="Unassembled WGS sequence"/>
</dbReference>
<evidence type="ECO:0000313" key="3">
    <source>
        <dbReference type="Proteomes" id="UP000482155"/>
    </source>
</evidence>
<gene>
    <name evidence="1" type="ORF">G3574_26345</name>
    <name evidence="2" type="ORF">G3574_27125</name>
</gene>
<accession>A0A6B3SZW1</accession>
<proteinExistence type="predicted"/>
<organism evidence="2 3">
    <name type="scientific">Noviherbaspirillum galbum</name>
    <dbReference type="NCBI Taxonomy" id="2709383"/>
    <lineage>
        <taxon>Bacteria</taxon>
        <taxon>Pseudomonadati</taxon>
        <taxon>Pseudomonadota</taxon>
        <taxon>Betaproteobacteria</taxon>
        <taxon>Burkholderiales</taxon>
        <taxon>Oxalobacteraceae</taxon>
        <taxon>Noviherbaspirillum</taxon>
    </lineage>
</organism>
<evidence type="ECO:0000313" key="1">
    <source>
        <dbReference type="EMBL" id="NEX64613.1"/>
    </source>
</evidence>
<sequence length="91" mass="9430">MSNLQMKDLASVEELDGRAMAEVRGGNDAAAAWLKQMGPVANVNVGVNQNITQLQNVEVNALNNVGVIGAGFVAPNLTVSPSQWAAANLAL</sequence>
<dbReference type="AlphaFoldDB" id="A0A6B3SZW1"/>
<reference evidence="2 3" key="1">
    <citation type="submission" date="2020-02" db="EMBL/GenBank/DDBJ databases">
        <authorList>
            <person name="Kim M.K."/>
        </authorList>
    </citation>
    <scope>NUCLEOTIDE SEQUENCE [LARGE SCALE GENOMIC DNA]</scope>
    <source>
        <strain evidence="2 3">17J57-3</strain>
    </source>
</reference>
<dbReference type="RefSeq" id="WP_163968550.1">
    <property type="nucleotide sequence ID" value="NZ_JAAIVB010000084.1"/>
</dbReference>
<keyword evidence="3" id="KW-1185">Reference proteome</keyword>